<dbReference type="GO" id="GO:1904646">
    <property type="term" value="P:cellular response to amyloid-beta"/>
    <property type="evidence" value="ECO:0007669"/>
    <property type="project" value="Ensembl"/>
</dbReference>
<dbReference type="PANTHER" id="PTHR11027">
    <property type="entry name" value="APOLIPOPROTEIN A-II"/>
    <property type="match status" value="1"/>
</dbReference>
<reference evidence="10" key="1">
    <citation type="submission" date="2025-08" db="UniProtKB">
        <authorList>
            <consortium name="Ensembl"/>
        </authorList>
    </citation>
    <scope>IDENTIFICATION</scope>
</reference>
<dbReference type="GO" id="GO:0048018">
    <property type="term" value="F:receptor ligand activity"/>
    <property type="evidence" value="ECO:0007669"/>
    <property type="project" value="Ensembl"/>
</dbReference>
<dbReference type="GO" id="GO:0008035">
    <property type="term" value="F:high-density lipoprotein particle binding"/>
    <property type="evidence" value="ECO:0007669"/>
    <property type="project" value="Ensembl"/>
</dbReference>
<dbReference type="GO" id="GO:0002719">
    <property type="term" value="P:negative regulation of cytokine production involved in immune response"/>
    <property type="evidence" value="ECO:0007669"/>
    <property type="project" value="Ensembl"/>
</dbReference>
<dbReference type="GO" id="GO:0033700">
    <property type="term" value="P:phospholipid efflux"/>
    <property type="evidence" value="ECO:0007669"/>
    <property type="project" value="Ensembl"/>
</dbReference>
<dbReference type="GO" id="GO:0042632">
    <property type="term" value="P:cholesterol homeostasis"/>
    <property type="evidence" value="ECO:0007669"/>
    <property type="project" value="Ensembl"/>
</dbReference>
<dbReference type="GO" id="GO:0120020">
    <property type="term" value="F:cholesterol transfer activity"/>
    <property type="evidence" value="ECO:0007669"/>
    <property type="project" value="Ensembl"/>
</dbReference>
<dbReference type="GO" id="GO:0055102">
    <property type="term" value="F:lipase inhibitor activity"/>
    <property type="evidence" value="ECO:0007669"/>
    <property type="project" value="Ensembl"/>
</dbReference>
<keyword evidence="7" id="KW-0445">Lipid transport</keyword>
<evidence type="ECO:0000256" key="4">
    <source>
        <dbReference type="ARBA" id="ARBA00022448"/>
    </source>
</evidence>
<dbReference type="Ensembl" id="ENSCLAT00000022631.1">
    <property type="protein sequence ID" value="ENSCLAP00000022426.1"/>
    <property type="gene ID" value="ENSCLAG00000015381.1"/>
</dbReference>
<dbReference type="GO" id="GO:0031072">
    <property type="term" value="F:heat shock protein binding"/>
    <property type="evidence" value="ECO:0007669"/>
    <property type="project" value="Ensembl"/>
</dbReference>
<dbReference type="GO" id="GO:0046982">
    <property type="term" value="F:protein heterodimerization activity"/>
    <property type="evidence" value="ECO:0007669"/>
    <property type="project" value="Ensembl"/>
</dbReference>
<evidence type="ECO:0000256" key="7">
    <source>
        <dbReference type="ARBA" id="ARBA00023055"/>
    </source>
</evidence>
<name>A0A8C2W2U6_CHILA</name>
<sequence>MKLFAMTVLLLTICSLEGALVRRQAEESNLHSLFSQYFQTLTSYGKDLLEKAKALELQTQAQTYLESTQDQLAPLVKKAGTDLFNMLSNFMDPKKTQPATQ</sequence>
<dbReference type="Gene3D" id="6.10.250.100">
    <property type="match status" value="1"/>
</dbReference>
<dbReference type="GeneTree" id="ENSGT00390000003306"/>
<dbReference type="GO" id="GO:0046340">
    <property type="term" value="P:diacylglycerol catabolic process"/>
    <property type="evidence" value="ECO:0007669"/>
    <property type="project" value="Ensembl"/>
</dbReference>
<keyword evidence="6" id="KW-0345">HDL</keyword>
<dbReference type="GO" id="GO:0006656">
    <property type="term" value="P:phosphatidylcholine biosynthetic process"/>
    <property type="evidence" value="ECO:0007669"/>
    <property type="project" value="Ensembl"/>
</dbReference>
<dbReference type="PANTHER" id="PTHR11027:SF0">
    <property type="entry name" value="APOLIPOPROTEIN A-II"/>
    <property type="match status" value="1"/>
</dbReference>
<dbReference type="GO" id="GO:0043691">
    <property type="term" value="P:reverse cholesterol transport"/>
    <property type="evidence" value="ECO:0007669"/>
    <property type="project" value="Ensembl"/>
</dbReference>
<evidence type="ECO:0000256" key="2">
    <source>
        <dbReference type="ARBA" id="ARBA00010232"/>
    </source>
</evidence>
<dbReference type="GO" id="GO:0034370">
    <property type="term" value="P:triglyceride-rich lipoprotein particle remodeling"/>
    <property type="evidence" value="ECO:0007669"/>
    <property type="project" value="Ensembl"/>
</dbReference>
<organism evidence="10 11">
    <name type="scientific">Chinchilla lanigera</name>
    <name type="common">Long-tailed chinchilla</name>
    <name type="synonym">Chinchilla villidera</name>
    <dbReference type="NCBI Taxonomy" id="34839"/>
    <lineage>
        <taxon>Eukaryota</taxon>
        <taxon>Metazoa</taxon>
        <taxon>Chordata</taxon>
        <taxon>Craniata</taxon>
        <taxon>Vertebrata</taxon>
        <taxon>Euteleostomi</taxon>
        <taxon>Mammalia</taxon>
        <taxon>Eutheria</taxon>
        <taxon>Euarchontoglires</taxon>
        <taxon>Glires</taxon>
        <taxon>Rodentia</taxon>
        <taxon>Hystricomorpha</taxon>
        <taxon>Chinchillidae</taxon>
        <taxon>Chinchilla</taxon>
    </lineage>
</organism>
<dbReference type="SUPFAM" id="SSF82936">
    <property type="entry name" value="Apolipoprotein A-II"/>
    <property type="match status" value="1"/>
</dbReference>
<dbReference type="GO" id="GO:0070653">
    <property type="term" value="F:high-density lipoprotein particle receptor binding"/>
    <property type="evidence" value="ECO:0007669"/>
    <property type="project" value="Ensembl"/>
</dbReference>
<dbReference type="GO" id="GO:0034190">
    <property type="term" value="F:apolipoprotein receptor binding"/>
    <property type="evidence" value="ECO:0007669"/>
    <property type="project" value="Ensembl"/>
</dbReference>
<evidence type="ECO:0000256" key="8">
    <source>
        <dbReference type="ARBA" id="ARBA00030900"/>
    </source>
</evidence>
<feature type="chain" id="PRO_5034496900" description="Apolipoprotein A-II" evidence="9">
    <location>
        <begin position="19"/>
        <end position="101"/>
    </location>
</feature>
<accession>A0A8C2W2U6</accession>
<evidence type="ECO:0000256" key="1">
    <source>
        <dbReference type="ARBA" id="ARBA00004613"/>
    </source>
</evidence>
<dbReference type="GO" id="GO:0034374">
    <property type="term" value="P:low-density lipoprotein particle remodeling"/>
    <property type="evidence" value="ECO:0007669"/>
    <property type="project" value="Ensembl"/>
</dbReference>
<dbReference type="GO" id="GO:0042627">
    <property type="term" value="C:chylomicron"/>
    <property type="evidence" value="ECO:0007669"/>
    <property type="project" value="Ensembl"/>
</dbReference>
<dbReference type="GO" id="GO:0050766">
    <property type="term" value="P:positive regulation of phagocytosis"/>
    <property type="evidence" value="ECO:0007669"/>
    <property type="project" value="Ensembl"/>
</dbReference>
<dbReference type="GO" id="GO:0060621">
    <property type="term" value="P:negative regulation of cholesterol import"/>
    <property type="evidence" value="ECO:0007669"/>
    <property type="project" value="Ensembl"/>
</dbReference>
<dbReference type="GO" id="GO:0009395">
    <property type="term" value="P:phospholipid catabolic process"/>
    <property type="evidence" value="ECO:0007669"/>
    <property type="project" value="Ensembl"/>
</dbReference>
<dbReference type="GO" id="GO:0042803">
    <property type="term" value="F:protein homodimerization activity"/>
    <property type="evidence" value="ECO:0007669"/>
    <property type="project" value="Ensembl"/>
</dbReference>
<dbReference type="GO" id="GO:0009749">
    <property type="term" value="P:response to glucose"/>
    <property type="evidence" value="ECO:0007669"/>
    <property type="project" value="Ensembl"/>
</dbReference>
<dbReference type="GO" id="GO:0015485">
    <property type="term" value="F:cholesterol binding"/>
    <property type="evidence" value="ECO:0007669"/>
    <property type="project" value="Ensembl"/>
</dbReference>
<keyword evidence="9" id="KW-0732">Signal</keyword>
<dbReference type="AlphaFoldDB" id="A0A8C2W2U6"/>
<dbReference type="GO" id="GO:0034375">
    <property type="term" value="P:high-density lipoprotein particle remodeling"/>
    <property type="evidence" value="ECO:0007669"/>
    <property type="project" value="Ensembl"/>
</dbReference>
<dbReference type="Pfam" id="PF04711">
    <property type="entry name" value="ApoA-II"/>
    <property type="match status" value="1"/>
</dbReference>
<dbReference type="GO" id="GO:0008203">
    <property type="term" value="P:cholesterol metabolic process"/>
    <property type="evidence" value="ECO:0007669"/>
    <property type="project" value="Ensembl"/>
</dbReference>
<evidence type="ECO:0000256" key="9">
    <source>
        <dbReference type="SAM" id="SignalP"/>
    </source>
</evidence>
<dbReference type="GO" id="GO:0031210">
    <property type="term" value="F:phosphatidylcholine binding"/>
    <property type="evidence" value="ECO:0007669"/>
    <property type="project" value="Ensembl"/>
</dbReference>
<dbReference type="GO" id="GO:0019899">
    <property type="term" value="F:enzyme binding"/>
    <property type="evidence" value="ECO:0007669"/>
    <property type="project" value="Ensembl"/>
</dbReference>
<dbReference type="GO" id="GO:0034380">
    <property type="term" value="P:high-density lipoprotein particle assembly"/>
    <property type="evidence" value="ECO:0007669"/>
    <property type="project" value="Ensembl"/>
</dbReference>
<dbReference type="GO" id="GO:0071402">
    <property type="term" value="P:cellular response to lipoprotein particle stimulus"/>
    <property type="evidence" value="ECO:0007669"/>
    <property type="project" value="Ensembl"/>
</dbReference>
<dbReference type="GO" id="GO:0050995">
    <property type="term" value="P:negative regulation of lipid catabolic process"/>
    <property type="evidence" value="ECO:0007669"/>
    <property type="project" value="Ensembl"/>
</dbReference>
<evidence type="ECO:0000313" key="11">
    <source>
        <dbReference type="Proteomes" id="UP000694398"/>
    </source>
</evidence>
<keyword evidence="4" id="KW-0813">Transport</keyword>
<evidence type="ECO:0000256" key="5">
    <source>
        <dbReference type="ARBA" id="ARBA00022525"/>
    </source>
</evidence>
<comment type="similarity">
    <text evidence="2">Belongs to the apolipoprotein A2 family.</text>
</comment>
<dbReference type="GO" id="GO:0060228">
    <property type="term" value="F:phosphatidylcholine-sterol O-acyltransferase activator activity"/>
    <property type="evidence" value="ECO:0007669"/>
    <property type="project" value="Ensembl"/>
</dbReference>
<reference evidence="10" key="2">
    <citation type="submission" date="2025-09" db="UniProtKB">
        <authorList>
            <consortium name="Ensembl"/>
        </authorList>
    </citation>
    <scope>IDENTIFICATION</scope>
</reference>
<feature type="signal peptide" evidence="9">
    <location>
        <begin position="1"/>
        <end position="18"/>
    </location>
</feature>
<evidence type="ECO:0000313" key="10">
    <source>
        <dbReference type="Ensembl" id="ENSCLAP00000022426.1"/>
    </source>
</evidence>
<dbReference type="GO" id="GO:0050821">
    <property type="term" value="P:protein stabilization"/>
    <property type="evidence" value="ECO:0007669"/>
    <property type="project" value="Ensembl"/>
</dbReference>
<dbReference type="GO" id="GO:0034366">
    <property type="term" value="C:spherical high-density lipoprotein particle"/>
    <property type="evidence" value="ECO:0007669"/>
    <property type="project" value="Ensembl"/>
</dbReference>
<dbReference type="InterPro" id="IPR006801">
    <property type="entry name" value="ApoA-II"/>
</dbReference>
<evidence type="ECO:0000256" key="6">
    <source>
        <dbReference type="ARBA" id="ARBA00022850"/>
    </source>
</evidence>
<evidence type="ECO:0000256" key="3">
    <source>
        <dbReference type="ARBA" id="ARBA00022421"/>
    </source>
</evidence>
<comment type="subcellular location">
    <subcellularLocation>
        <location evidence="1">Secreted</location>
    </subcellularLocation>
</comment>
<dbReference type="GO" id="GO:0050996">
    <property type="term" value="P:positive regulation of lipid catabolic process"/>
    <property type="evidence" value="ECO:0007669"/>
    <property type="project" value="Ensembl"/>
</dbReference>
<keyword evidence="5" id="KW-0964">Secreted</keyword>
<proteinExistence type="inferred from homology"/>
<dbReference type="GO" id="GO:0034361">
    <property type="term" value="C:very-low-density lipoprotein particle"/>
    <property type="evidence" value="ECO:0007669"/>
    <property type="project" value="Ensembl"/>
</dbReference>
<dbReference type="GO" id="GO:0010903">
    <property type="term" value="P:negative regulation of very-low-density lipoprotein particle remodeling"/>
    <property type="evidence" value="ECO:0007669"/>
    <property type="project" value="Ensembl"/>
</dbReference>
<gene>
    <name evidence="10" type="primary">APOA2</name>
</gene>
<dbReference type="GO" id="GO:0033344">
    <property type="term" value="P:cholesterol efflux"/>
    <property type="evidence" value="ECO:0007669"/>
    <property type="project" value="Ensembl"/>
</dbReference>
<dbReference type="GO" id="GO:0032757">
    <property type="term" value="P:positive regulation of interleukin-8 production"/>
    <property type="evidence" value="ECO:0007669"/>
    <property type="project" value="Ensembl"/>
</dbReference>
<protein>
    <recommendedName>
        <fullName evidence="3">Apolipoprotein A-II</fullName>
    </recommendedName>
    <alternativeName>
        <fullName evidence="8">Apolipoprotein A2</fullName>
    </alternativeName>
</protein>
<dbReference type="OMA" id="LTICSFE"/>
<dbReference type="Proteomes" id="UP000694398">
    <property type="component" value="Unassembled WGS sequence"/>
</dbReference>
<dbReference type="GO" id="GO:0030300">
    <property type="term" value="P:regulation of intestinal cholesterol absorption"/>
    <property type="evidence" value="ECO:0007669"/>
    <property type="project" value="Ensembl"/>
</dbReference>
<dbReference type="GO" id="GO:0034384">
    <property type="term" value="P:high-density lipoprotein particle clearance"/>
    <property type="evidence" value="ECO:0007669"/>
    <property type="project" value="Ensembl"/>
</dbReference>
<dbReference type="GO" id="GO:0042157">
    <property type="term" value="P:lipoprotein metabolic process"/>
    <property type="evidence" value="ECO:0007669"/>
    <property type="project" value="Ensembl"/>
</dbReference>
<dbReference type="InterPro" id="IPR036172">
    <property type="entry name" value="ApoA-II_sf"/>
</dbReference>
<keyword evidence="11" id="KW-1185">Reference proteome</keyword>